<accession>A0A8T7MA24</accession>
<evidence type="ECO:0000313" key="6">
    <source>
        <dbReference type="Proteomes" id="UP000521676"/>
    </source>
</evidence>
<dbReference type="Pfam" id="PF19295">
    <property type="entry name" value="SufBD_N"/>
    <property type="match status" value="1"/>
</dbReference>
<organism evidence="4 6">
    <name type="scientific">Candidatus Chlorohelix allophototropha</name>
    <dbReference type="NCBI Taxonomy" id="3003348"/>
    <lineage>
        <taxon>Bacteria</taxon>
        <taxon>Bacillati</taxon>
        <taxon>Chloroflexota</taxon>
        <taxon>Chloroflexia</taxon>
        <taxon>Candidatus Chloroheliales</taxon>
        <taxon>Candidatus Chloroheliaceae</taxon>
        <taxon>Candidatus Chlorohelix</taxon>
    </lineage>
</organism>
<proteinExistence type="inferred from homology"/>
<dbReference type="InterPro" id="IPR011542">
    <property type="entry name" value="SUF_FeS_clus_asmbl_SufD"/>
</dbReference>
<reference evidence="4 6" key="1">
    <citation type="submission" date="2020-06" db="EMBL/GenBank/DDBJ databases">
        <title>Anoxygenic phototrophic Chloroflexota member uses a Type I reaction center.</title>
        <authorList>
            <person name="Tsuji J.M."/>
            <person name="Shaw N.A."/>
            <person name="Nagashima S."/>
            <person name="Venkiteswaran J."/>
            <person name="Schiff S.L."/>
            <person name="Hanada S."/>
            <person name="Tank M."/>
            <person name="Neufeld J.D."/>
        </authorList>
    </citation>
    <scope>NUCLEOTIDE SEQUENCE [LARGE SCALE GENOMIC DNA]</scope>
    <source>
        <strain evidence="4">L227-S17</strain>
    </source>
</reference>
<evidence type="ECO:0000313" key="4">
    <source>
        <dbReference type="EMBL" id="NWJ48924.1"/>
    </source>
</evidence>
<feature type="domain" description="SUF system FeS cluster assembly SufBD core" evidence="2">
    <location>
        <begin position="191"/>
        <end position="425"/>
    </location>
</feature>
<dbReference type="EMBL" id="CP128400">
    <property type="protein sequence ID" value="WJW68855.1"/>
    <property type="molecule type" value="Genomic_DNA"/>
</dbReference>
<evidence type="ECO:0000256" key="1">
    <source>
        <dbReference type="ARBA" id="ARBA00043967"/>
    </source>
</evidence>
<dbReference type="NCBIfam" id="TIGR01981">
    <property type="entry name" value="sufD"/>
    <property type="match status" value="1"/>
</dbReference>
<dbReference type="PANTHER" id="PTHR30508">
    <property type="entry name" value="FES CLUSTER ASSEMBLY PROTEIN SUF"/>
    <property type="match status" value="1"/>
</dbReference>
<dbReference type="SUPFAM" id="SSF101960">
    <property type="entry name" value="Stabilizer of iron transporter SufD"/>
    <property type="match status" value="1"/>
</dbReference>
<dbReference type="InterPro" id="IPR037284">
    <property type="entry name" value="SUF_FeS_clus_asmbl_SufBD_sf"/>
</dbReference>
<gene>
    <name evidence="4" type="primary">sufD</name>
    <name evidence="4" type="ORF">HXX08_23940</name>
    <name evidence="5" type="ORF">OZ401_004474</name>
</gene>
<name>A0A8T7MA24_9CHLR</name>
<dbReference type="Proteomes" id="UP000521676">
    <property type="component" value="Unassembled WGS sequence"/>
</dbReference>
<feature type="domain" description="SUF system FeS cluster assembly SufBD N-terminal" evidence="3">
    <location>
        <begin position="106"/>
        <end position="188"/>
    </location>
</feature>
<dbReference type="Pfam" id="PF01458">
    <property type="entry name" value="SUFBD_core"/>
    <property type="match status" value="1"/>
</dbReference>
<evidence type="ECO:0000313" key="7">
    <source>
        <dbReference type="Proteomes" id="UP001431572"/>
    </source>
</evidence>
<dbReference type="AlphaFoldDB" id="A0A8T7MA24"/>
<reference evidence="5" key="2">
    <citation type="journal article" date="2024" name="Nature">
        <title>Anoxygenic phototroph of the Chloroflexota uses a type I reaction centre.</title>
        <authorList>
            <person name="Tsuji J.M."/>
            <person name="Shaw N.A."/>
            <person name="Nagashima S."/>
            <person name="Venkiteswaran J.J."/>
            <person name="Schiff S.L."/>
            <person name="Watanabe T."/>
            <person name="Fukui M."/>
            <person name="Hanada S."/>
            <person name="Tank M."/>
            <person name="Neufeld J.D."/>
        </authorList>
    </citation>
    <scope>NUCLEOTIDE SEQUENCE</scope>
    <source>
        <strain evidence="5">L227-S17</strain>
    </source>
</reference>
<comment type="similarity">
    <text evidence="1">Belongs to the iron-sulfur cluster assembly SufBD family.</text>
</comment>
<dbReference type="InterPro" id="IPR000825">
    <property type="entry name" value="SUF_FeS_clus_asmbl_SufBD_core"/>
</dbReference>
<evidence type="ECO:0000259" key="3">
    <source>
        <dbReference type="Pfam" id="PF19295"/>
    </source>
</evidence>
<dbReference type="InterPro" id="IPR045595">
    <property type="entry name" value="SufBD_N"/>
</dbReference>
<protein>
    <submittedName>
        <fullName evidence="4">Fe-S cluster assembly protein SufD</fullName>
    </submittedName>
</protein>
<sequence length="451" mass="50291">MTSPVVESLLTLEAVEKLSALKQEPHWMLEKRREALKLYEALPLPDWTRGIRGWWTSSLKELKLESLQPFTPAGSSLPHLNLDGKVIIEDEEEGETREIVEQTAGTLVQYNSEVVQVELSEEALAQGVIFCSLDEAVQKHPALVHEYFMTSNVKPDDNKFAALHAALWSGGAFLYVPKNVVIEAPFRVVFYADTANSAIFSHVLVVAEPHSQVKIIEEQLSASNLKEQALDANIVETFVATGAKVEFYNPQDWGESFFNYSTKRALLKKDSINRWILAVMGSEETRLDVESVTLGEGAHAEAVGAIFPNHEQHLDLKVVMRHSVPNTTGDALFKAALLDKGQYGFQGKIRVDKLGRNTDSFLADHVLFLSEDSKADALPSLDVDANDVRCAHGQTIGMVDEQAIFYLQSRGLSREEAVGLIVQGFFEQVTNRIPLASVRQRMKEIISRKIY</sequence>
<dbReference type="Proteomes" id="UP001431572">
    <property type="component" value="Chromosome 2"/>
</dbReference>
<dbReference type="EMBL" id="JACATZ010000003">
    <property type="protein sequence ID" value="NWJ48924.1"/>
    <property type="molecule type" value="Genomic_DNA"/>
</dbReference>
<dbReference type="GO" id="GO:0016226">
    <property type="term" value="P:iron-sulfur cluster assembly"/>
    <property type="evidence" value="ECO:0007669"/>
    <property type="project" value="InterPro"/>
</dbReference>
<dbReference type="RefSeq" id="WP_341470758.1">
    <property type="nucleotide sequence ID" value="NZ_CP128400.1"/>
</dbReference>
<dbReference type="InterPro" id="IPR055346">
    <property type="entry name" value="Fe-S_cluster_assembly_SufBD"/>
</dbReference>
<evidence type="ECO:0000259" key="2">
    <source>
        <dbReference type="Pfam" id="PF01458"/>
    </source>
</evidence>
<keyword evidence="7" id="KW-1185">Reference proteome</keyword>
<dbReference type="PANTHER" id="PTHR30508:SF1">
    <property type="entry name" value="UPF0051 PROTEIN ABCI8, CHLOROPLASTIC-RELATED"/>
    <property type="match status" value="1"/>
</dbReference>
<evidence type="ECO:0000313" key="5">
    <source>
        <dbReference type="EMBL" id="WJW68855.1"/>
    </source>
</evidence>